<dbReference type="PROSITE" id="PS51677">
    <property type="entry name" value="NODB"/>
    <property type="match status" value="1"/>
</dbReference>
<organism evidence="4 5">
    <name type="scientific">[Anoxybacillus] calidus</name>
    <dbReference type="NCBI Taxonomy" id="575178"/>
    <lineage>
        <taxon>Bacteria</taxon>
        <taxon>Bacillati</taxon>
        <taxon>Bacillota</taxon>
        <taxon>Bacilli</taxon>
        <taxon>Bacillales</taxon>
        <taxon>Anoxybacillaceae</taxon>
        <taxon>Paranoxybacillus</taxon>
    </lineage>
</organism>
<protein>
    <submittedName>
        <fullName evidence="4">Peptidoglycan/xylan/chitin deacetylase (PgdA/CDA1 family)</fullName>
    </submittedName>
</protein>
<dbReference type="InterPro" id="IPR002509">
    <property type="entry name" value="NODB_dom"/>
</dbReference>
<dbReference type="RefSeq" id="WP_181537137.1">
    <property type="nucleotide sequence ID" value="NZ_JACDUU010000003.1"/>
</dbReference>
<dbReference type="PANTHER" id="PTHR34216:SF13">
    <property type="entry name" value="XYLANASE_CHITIN DEACETYLASE"/>
    <property type="match status" value="1"/>
</dbReference>
<dbReference type="Pfam" id="PF01522">
    <property type="entry name" value="Polysacc_deac_1"/>
    <property type="match status" value="1"/>
</dbReference>
<evidence type="ECO:0000256" key="2">
    <source>
        <dbReference type="SAM" id="SignalP"/>
    </source>
</evidence>
<gene>
    <name evidence="4" type="ORF">HNQ85_001566</name>
</gene>
<dbReference type="SUPFAM" id="SSF88713">
    <property type="entry name" value="Glycoside hydrolase/deacetylase"/>
    <property type="match status" value="1"/>
</dbReference>
<sequence>MRKRLLPFILFASLFILADKVHGASTQYIKVYTDTPIYDFIADDRVRVGTLLSGQTFPLLHEDENYYYIQFGNDQAFLEKNHKVELINQAVHDNDDTARKNSQSTVITTRQTVVYNSISSNQKGFAIINTNIRYPIVSVNGNWLEINFGNRRGYIHKKNVIDDYGVPVLMYHHMLRDEENKMFKNNSMVISVNAFEEQMQYLHKQKYRTIHLQELEDYLNKRANLVGKIAVITFDDGLLSSTKYAYPILKKYKLKATQFLIVSRIRLSETPFDPDSLQYFSAITMKNTSDVFDFQHHTYNMHLRNRETNVPFLIEKSFEEIQADFMQGQQVIGKHHKGAENVKYLAYPWGQYDEKTIQAAKSVGITMAFTTETGNVKIGDDPFLLKRQGIGPRHSMDDFIKKLNGTYTEQSPSKNGADPLF</sequence>
<keyword evidence="1 2" id="KW-0732">Signal</keyword>
<feature type="chain" id="PRO_5039042116" evidence="2">
    <location>
        <begin position="19"/>
        <end position="421"/>
    </location>
</feature>
<evidence type="ECO:0000313" key="5">
    <source>
        <dbReference type="Proteomes" id="UP000580891"/>
    </source>
</evidence>
<dbReference type="EMBL" id="JACDUU010000003">
    <property type="protein sequence ID" value="MBA2871296.1"/>
    <property type="molecule type" value="Genomic_DNA"/>
</dbReference>
<dbReference type="AlphaFoldDB" id="A0A7W0BUH1"/>
<dbReference type="GO" id="GO:0016810">
    <property type="term" value="F:hydrolase activity, acting on carbon-nitrogen (but not peptide) bonds"/>
    <property type="evidence" value="ECO:0007669"/>
    <property type="project" value="InterPro"/>
</dbReference>
<dbReference type="InterPro" id="IPR011330">
    <property type="entry name" value="Glyco_hydro/deAcase_b/a-brl"/>
</dbReference>
<keyword evidence="5" id="KW-1185">Reference proteome</keyword>
<evidence type="ECO:0000256" key="1">
    <source>
        <dbReference type="ARBA" id="ARBA00022729"/>
    </source>
</evidence>
<dbReference type="PANTHER" id="PTHR34216">
    <property type="match status" value="1"/>
</dbReference>
<proteinExistence type="predicted"/>
<dbReference type="InterPro" id="IPR051398">
    <property type="entry name" value="Polysacch_Deacetylase"/>
</dbReference>
<dbReference type="Proteomes" id="UP000580891">
    <property type="component" value="Unassembled WGS sequence"/>
</dbReference>
<comment type="caution">
    <text evidence="4">The sequence shown here is derived from an EMBL/GenBank/DDBJ whole genome shotgun (WGS) entry which is preliminary data.</text>
</comment>
<reference evidence="4 5" key="1">
    <citation type="submission" date="2020-07" db="EMBL/GenBank/DDBJ databases">
        <title>Genomic Encyclopedia of Type Strains, Phase IV (KMG-IV): sequencing the most valuable type-strain genomes for metagenomic binning, comparative biology and taxonomic classification.</title>
        <authorList>
            <person name="Goeker M."/>
        </authorList>
    </citation>
    <scope>NUCLEOTIDE SEQUENCE [LARGE SCALE GENOMIC DNA]</scope>
    <source>
        <strain evidence="4 5">DSM 25220</strain>
    </source>
</reference>
<name>A0A7W0BUH1_9BACL</name>
<dbReference type="GO" id="GO:0005975">
    <property type="term" value="P:carbohydrate metabolic process"/>
    <property type="evidence" value="ECO:0007669"/>
    <property type="project" value="InterPro"/>
</dbReference>
<dbReference type="CDD" id="cd10966">
    <property type="entry name" value="CE4_yadE_5s"/>
    <property type="match status" value="1"/>
</dbReference>
<evidence type="ECO:0000313" key="4">
    <source>
        <dbReference type="EMBL" id="MBA2871296.1"/>
    </source>
</evidence>
<evidence type="ECO:0000259" key="3">
    <source>
        <dbReference type="PROSITE" id="PS51677"/>
    </source>
</evidence>
<feature type="domain" description="NodB homology" evidence="3">
    <location>
        <begin position="228"/>
        <end position="421"/>
    </location>
</feature>
<dbReference type="Gene3D" id="3.20.20.370">
    <property type="entry name" value="Glycoside hydrolase/deacetylase"/>
    <property type="match status" value="1"/>
</dbReference>
<feature type="signal peptide" evidence="2">
    <location>
        <begin position="1"/>
        <end position="18"/>
    </location>
</feature>
<accession>A0A7W0BUH1</accession>